<evidence type="ECO:0000256" key="1">
    <source>
        <dbReference type="SAM" id="Coils"/>
    </source>
</evidence>
<proteinExistence type="predicted"/>
<protein>
    <submittedName>
        <fullName evidence="2">Uncharacterized protein</fullName>
    </submittedName>
</protein>
<keyword evidence="1" id="KW-0175">Coiled coil</keyword>
<sequence length="110" mass="13387">METDKNIKIEQNRYKETRRRITKFRNVFDMSDREIIEYLAEEIEQYRDRIKEQNRIIDELSKITIQSEEVTLDTIEDEVMDKDITEIISTTQYADGKPIQSKIEYKYKEI</sequence>
<dbReference type="EMBL" id="BK015173">
    <property type="protein sequence ID" value="DAD94115.1"/>
    <property type="molecule type" value="Genomic_DNA"/>
</dbReference>
<feature type="coiled-coil region" evidence="1">
    <location>
        <begin position="36"/>
        <end position="63"/>
    </location>
</feature>
<accession>A0A8S5NJ59</accession>
<organism evidence="2">
    <name type="scientific">Siphoviridae sp. ctUF252</name>
    <dbReference type="NCBI Taxonomy" id="2826350"/>
    <lineage>
        <taxon>Viruses</taxon>
        <taxon>Duplodnaviria</taxon>
        <taxon>Heunggongvirae</taxon>
        <taxon>Uroviricota</taxon>
        <taxon>Caudoviricetes</taxon>
    </lineage>
</organism>
<reference evidence="2" key="1">
    <citation type="journal article" date="2021" name="Proc. Natl. Acad. Sci. U.S.A.">
        <title>A Catalog of Tens of Thousands of Viruses from Human Metagenomes Reveals Hidden Associations with Chronic Diseases.</title>
        <authorList>
            <person name="Tisza M.J."/>
            <person name="Buck C.B."/>
        </authorList>
    </citation>
    <scope>NUCLEOTIDE SEQUENCE</scope>
    <source>
        <strain evidence="2">CtUF252</strain>
    </source>
</reference>
<name>A0A8S5NJ59_9CAUD</name>
<evidence type="ECO:0000313" key="2">
    <source>
        <dbReference type="EMBL" id="DAD94115.1"/>
    </source>
</evidence>